<keyword evidence="7" id="KW-1185">Reference proteome</keyword>
<dbReference type="CDD" id="cd03379">
    <property type="entry name" value="beta_CA_cladeD"/>
    <property type="match status" value="1"/>
</dbReference>
<keyword evidence="3 4" id="KW-0862">Zinc</keyword>
<comment type="function">
    <text evidence="5">Reversible hydration of carbon dioxide.</text>
</comment>
<keyword evidence="5" id="KW-0456">Lyase</keyword>
<feature type="binding site" evidence="4">
    <location>
        <position position="92"/>
    </location>
    <ligand>
        <name>Zn(2+)</name>
        <dbReference type="ChEBI" id="CHEBI:29105"/>
    </ligand>
</feature>
<evidence type="ECO:0000256" key="3">
    <source>
        <dbReference type="ARBA" id="ARBA00022833"/>
    </source>
</evidence>
<dbReference type="Proteomes" id="UP000777438">
    <property type="component" value="Unassembled WGS sequence"/>
</dbReference>
<comment type="cofactor">
    <cofactor evidence="4">
        <name>Zn(2+)</name>
        <dbReference type="ChEBI" id="CHEBI:29105"/>
    </cofactor>
    <text evidence="4">Binds 1 zinc ion per subunit.</text>
</comment>
<dbReference type="SUPFAM" id="SSF53056">
    <property type="entry name" value="beta-carbonic anhydrase, cab"/>
    <property type="match status" value="1"/>
</dbReference>
<dbReference type="Pfam" id="PF00484">
    <property type="entry name" value="Pro_CA"/>
    <property type="match status" value="1"/>
</dbReference>
<name>A0A9P9AMW4_9HYPO</name>
<feature type="binding site" evidence="4">
    <location>
        <position position="40"/>
    </location>
    <ligand>
        <name>Zn(2+)</name>
        <dbReference type="ChEBI" id="CHEBI:29105"/>
    </ligand>
</feature>
<sequence length="174" mass="19498">MTTIETLLQRNKAISHTPLPYFSELKESGSPGLHTIIVTCLDPRCVPETFFNLAAGEVGVHRNAGGNIRDALRDISILDSLFSLKEICIIHHTDCGTTHVTEESVRSYMKEYVGKEHWAEVDKMAVWPVTDIEASVRGDLEWVQKTPFIREELKKGTQGFVFDIKTGSLTKVNP</sequence>
<evidence type="ECO:0000313" key="6">
    <source>
        <dbReference type="EMBL" id="KAH6885436.1"/>
    </source>
</evidence>
<dbReference type="EC" id="4.2.1.1" evidence="5"/>
<protein>
    <recommendedName>
        <fullName evidence="5">Carbonic anhydrase</fullName>
        <ecNumber evidence="5">4.2.1.1</ecNumber>
    </recommendedName>
    <alternativeName>
        <fullName evidence="5">Carbonate dehydratase</fullName>
    </alternativeName>
</protein>
<feature type="binding site" evidence="4">
    <location>
        <position position="95"/>
    </location>
    <ligand>
        <name>Zn(2+)</name>
        <dbReference type="ChEBI" id="CHEBI:29105"/>
    </ligand>
</feature>
<dbReference type="PANTHER" id="PTHR43175:SF3">
    <property type="entry name" value="CARBON DISULFIDE HYDROLASE"/>
    <property type="match status" value="1"/>
</dbReference>
<proteinExistence type="inferred from homology"/>
<comment type="catalytic activity">
    <reaction evidence="5">
        <text>hydrogencarbonate + H(+) = CO2 + H2O</text>
        <dbReference type="Rhea" id="RHEA:10748"/>
        <dbReference type="ChEBI" id="CHEBI:15377"/>
        <dbReference type="ChEBI" id="CHEBI:15378"/>
        <dbReference type="ChEBI" id="CHEBI:16526"/>
        <dbReference type="ChEBI" id="CHEBI:17544"/>
        <dbReference type="EC" id="4.2.1.1"/>
    </reaction>
</comment>
<dbReference type="AlphaFoldDB" id="A0A9P9AMW4"/>
<evidence type="ECO:0000256" key="1">
    <source>
        <dbReference type="ARBA" id="ARBA00006217"/>
    </source>
</evidence>
<feature type="binding site" evidence="4">
    <location>
        <position position="42"/>
    </location>
    <ligand>
        <name>Zn(2+)</name>
        <dbReference type="ChEBI" id="CHEBI:29105"/>
    </ligand>
</feature>
<dbReference type="InterPro" id="IPR001765">
    <property type="entry name" value="Carbonic_anhydrase"/>
</dbReference>
<dbReference type="Gene3D" id="3.40.1050.10">
    <property type="entry name" value="Carbonic anhydrase"/>
    <property type="match status" value="1"/>
</dbReference>
<organism evidence="6 7">
    <name type="scientific">Thelonectria olida</name>
    <dbReference type="NCBI Taxonomy" id="1576542"/>
    <lineage>
        <taxon>Eukaryota</taxon>
        <taxon>Fungi</taxon>
        <taxon>Dikarya</taxon>
        <taxon>Ascomycota</taxon>
        <taxon>Pezizomycotina</taxon>
        <taxon>Sordariomycetes</taxon>
        <taxon>Hypocreomycetidae</taxon>
        <taxon>Hypocreales</taxon>
        <taxon>Nectriaceae</taxon>
        <taxon>Thelonectria</taxon>
    </lineage>
</organism>
<evidence type="ECO:0000313" key="7">
    <source>
        <dbReference type="Proteomes" id="UP000777438"/>
    </source>
</evidence>
<gene>
    <name evidence="6" type="ORF">B0T10DRAFT_577125</name>
</gene>
<dbReference type="EMBL" id="JAGPYM010000018">
    <property type="protein sequence ID" value="KAH6885436.1"/>
    <property type="molecule type" value="Genomic_DNA"/>
</dbReference>
<evidence type="ECO:0000256" key="5">
    <source>
        <dbReference type="RuleBase" id="RU003956"/>
    </source>
</evidence>
<reference evidence="6 7" key="1">
    <citation type="journal article" date="2021" name="Nat. Commun.">
        <title>Genetic determinants of endophytism in the Arabidopsis root mycobiome.</title>
        <authorList>
            <person name="Mesny F."/>
            <person name="Miyauchi S."/>
            <person name="Thiergart T."/>
            <person name="Pickel B."/>
            <person name="Atanasova L."/>
            <person name="Karlsson M."/>
            <person name="Huettel B."/>
            <person name="Barry K.W."/>
            <person name="Haridas S."/>
            <person name="Chen C."/>
            <person name="Bauer D."/>
            <person name="Andreopoulos W."/>
            <person name="Pangilinan J."/>
            <person name="LaButti K."/>
            <person name="Riley R."/>
            <person name="Lipzen A."/>
            <person name="Clum A."/>
            <person name="Drula E."/>
            <person name="Henrissat B."/>
            <person name="Kohler A."/>
            <person name="Grigoriev I.V."/>
            <person name="Martin F.M."/>
            <person name="Hacquard S."/>
        </authorList>
    </citation>
    <scope>NUCLEOTIDE SEQUENCE [LARGE SCALE GENOMIC DNA]</scope>
    <source>
        <strain evidence="6 7">MPI-CAGE-CH-0241</strain>
    </source>
</reference>
<dbReference type="GO" id="GO:0004089">
    <property type="term" value="F:carbonate dehydratase activity"/>
    <property type="evidence" value="ECO:0007669"/>
    <property type="project" value="UniProtKB-UniRule"/>
</dbReference>
<dbReference type="InterPro" id="IPR036874">
    <property type="entry name" value="Carbonic_anhydrase_sf"/>
</dbReference>
<dbReference type="PANTHER" id="PTHR43175">
    <property type="entry name" value="CARBONIC ANHYDRASE"/>
    <property type="match status" value="1"/>
</dbReference>
<accession>A0A9P9AMW4</accession>
<dbReference type="OrthoDB" id="10248475at2759"/>
<evidence type="ECO:0000256" key="2">
    <source>
        <dbReference type="ARBA" id="ARBA00022723"/>
    </source>
</evidence>
<comment type="similarity">
    <text evidence="1 5">Belongs to the beta-class carbonic anhydrase family.</text>
</comment>
<keyword evidence="2 4" id="KW-0479">Metal-binding</keyword>
<dbReference type="GO" id="GO:0008270">
    <property type="term" value="F:zinc ion binding"/>
    <property type="evidence" value="ECO:0007669"/>
    <property type="project" value="UniProtKB-UniRule"/>
</dbReference>
<evidence type="ECO:0000256" key="4">
    <source>
        <dbReference type="PIRSR" id="PIRSR601765-1"/>
    </source>
</evidence>
<dbReference type="SMART" id="SM00947">
    <property type="entry name" value="Pro_CA"/>
    <property type="match status" value="1"/>
</dbReference>
<comment type="caution">
    <text evidence="6">The sequence shown here is derived from an EMBL/GenBank/DDBJ whole genome shotgun (WGS) entry which is preliminary data.</text>
</comment>